<comment type="caution">
    <text evidence="1">The sequence shown here is derived from an EMBL/GenBank/DDBJ whole genome shotgun (WGS) entry which is preliminary data.</text>
</comment>
<dbReference type="Gene3D" id="3.90.1140.10">
    <property type="entry name" value="Cyclic phosphodiesterase"/>
    <property type="match status" value="1"/>
</dbReference>
<evidence type="ECO:0000313" key="2">
    <source>
        <dbReference type="Proteomes" id="UP001205311"/>
    </source>
</evidence>
<keyword evidence="2" id="KW-1185">Reference proteome</keyword>
<sequence>MPYAVFPVEPPEDLDDPVSVAQHDQRAFDKLETMLRHWDRPHQRSYHWFLDLSQHQPVIELSQRCQRLLPQAGLDLIPPEGLHLTLCRLGYVDDTPLPRLHTAVRAVRDRCRSIGPFRLTAIPLAGSPGAIRLSVAPWSPLAALHTVTLAASENTNTDSLAVFRPHVGIAYSHRVQPADPYIEAARHARSLSPVVIEVQELHLVELYRVDHQYRWRVLERLPLAAHPSSFP</sequence>
<name>A0ABT1I1J3_STRSD</name>
<dbReference type="EMBL" id="JAMTCP010000046">
    <property type="protein sequence ID" value="MCP2261658.1"/>
    <property type="molecule type" value="Genomic_DNA"/>
</dbReference>
<dbReference type="SUPFAM" id="SSF55144">
    <property type="entry name" value="LigT-like"/>
    <property type="match status" value="1"/>
</dbReference>
<dbReference type="RefSeq" id="WP_253672692.1">
    <property type="nucleotide sequence ID" value="NZ_JAMTCP010000046.1"/>
</dbReference>
<organism evidence="1 2">
    <name type="scientific">Streptoalloteichus tenebrarius (strain ATCC 17920 / DSM 40477 / JCM 4838 / CBS 697.72 / NBRC 16177 / NCIMB 11028 / NRRL B-12390 / A12253. 1 / ISP 5477)</name>
    <name type="common">Streptomyces tenebrarius</name>
    <dbReference type="NCBI Taxonomy" id="1933"/>
    <lineage>
        <taxon>Bacteria</taxon>
        <taxon>Bacillati</taxon>
        <taxon>Actinomycetota</taxon>
        <taxon>Actinomycetes</taxon>
        <taxon>Pseudonocardiales</taxon>
        <taxon>Pseudonocardiaceae</taxon>
        <taxon>Streptoalloteichus</taxon>
    </lineage>
</organism>
<dbReference type="InterPro" id="IPR009097">
    <property type="entry name" value="Cyclic_Pdiesterase"/>
</dbReference>
<proteinExistence type="predicted"/>
<dbReference type="GO" id="GO:0016874">
    <property type="term" value="F:ligase activity"/>
    <property type="evidence" value="ECO:0007669"/>
    <property type="project" value="UniProtKB-KW"/>
</dbReference>
<dbReference type="Proteomes" id="UP001205311">
    <property type="component" value="Unassembled WGS sequence"/>
</dbReference>
<evidence type="ECO:0000313" key="1">
    <source>
        <dbReference type="EMBL" id="MCP2261658.1"/>
    </source>
</evidence>
<protein>
    <submittedName>
        <fullName evidence="1">2'-5' RNA ligase</fullName>
    </submittedName>
</protein>
<keyword evidence="1" id="KW-0436">Ligase</keyword>
<gene>
    <name evidence="1" type="ORF">LX15_005384</name>
</gene>
<accession>A0ABT1I1J3</accession>
<reference evidence="1 2" key="1">
    <citation type="submission" date="2022-06" db="EMBL/GenBank/DDBJ databases">
        <title>Genomic Encyclopedia of Archaeal and Bacterial Type Strains, Phase II (KMG-II): from individual species to whole genera.</title>
        <authorList>
            <person name="Goeker M."/>
        </authorList>
    </citation>
    <scope>NUCLEOTIDE SEQUENCE [LARGE SCALE GENOMIC DNA]</scope>
    <source>
        <strain evidence="1 2">DSM 40477</strain>
    </source>
</reference>
<dbReference type="Pfam" id="PF13563">
    <property type="entry name" value="2_5_RNA_ligase2"/>
    <property type="match status" value="1"/>
</dbReference>